<keyword evidence="1" id="KW-0677">Repeat</keyword>
<protein>
    <recommendedName>
        <fullName evidence="3">Fibronectin type-III domain-containing protein</fullName>
    </recommendedName>
</protein>
<dbReference type="Pfam" id="PF01436">
    <property type="entry name" value="NHL"/>
    <property type="match status" value="1"/>
</dbReference>
<accession>A0A814KZU7</accession>
<evidence type="ECO:0000313" key="6">
    <source>
        <dbReference type="EMBL" id="CAF1058332.1"/>
    </source>
</evidence>
<dbReference type="Gene3D" id="2.120.10.30">
    <property type="entry name" value="TolB, C-terminal domain"/>
    <property type="match status" value="2"/>
</dbReference>
<sequence length="940" mass="106088">MAIQQTITMPTLGRPFHLGMLYDVRNDELISGITLWNPQTLANHTITYKQPYTGYEILTGDSLQDKAHALGVEASLKLSLFGGLMNISGSAKYAEDYQKTNREARLILKYSTTTHFQELTMKHLGKSNLDLHDKNNATHVVIGVLYGAEAFFIFDRTISNRESKEEVSGSLKAIFDKTMFKIEEEAKLNLTKQEKKYVHKLRCKFYGDFRLNKNPKNFEEAVKMYRQLPLRIGKNNENAIPKKVWLYPLHLLDNNVTRTVREISSNLVHYSISTIENLRSLEVRALDLSESSIFTSLNHMKKQLLHFTARLSKMQHDLKENIALNLPKLRGNTDVEEPVLYNVFKQIDSSPFNQQKLESWLKGKKKEIALITKWVNNLAKDRSLNTLVRSSSLDEVIGDTRYDYIFCLSLRLVEKNDSQLADMQNYLHNNSFNSSTTRKKHITWFEHRYNMTKFLKNLEQFKEFAEANNVENTKIKFIVNEEYSVNDTKTIELILYERGSEKKDFIIPSKPDAPYAISVTDNNVTLTWTDAANGTEEVQKYKVMYQQHRGEALVGKNKSKKEEKWTEVYTNASHKEIIIVNLPPNATFVFKVQSITAIGLSAISACSKPIETLAKKDEQSFIETSTTQDSCNTFVPIPSAAKCTAPEWRANGVTVTSSLDAPVNLFIDRRDRMWVVDQGHHRVQRFVPGSSNGTTVAEGSAVVDKSAQLLWAWGFYVDANDNVYVADFHGRVQKFAPGDLDGATIAGGRGNGTELYQFGYSYSIFFDRQDQLYVSDSTNCRVIKFASGSKVGSVVISASEVSQPTGIYVDGCNNLYVADEGKHVVRKYLNGNLTLGTTIMGEAGKGGPGSHQLNIPRGLAFDRYGNVYVADESNHRVQRLSIRDGTVRTVAGVTGVAGIGSQHFNRPSAVGFDSKNNLFVVDIENNRVQKFEFLSGDLWC</sequence>
<dbReference type="AlphaFoldDB" id="A0A814KZU7"/>
<dbReference type="InterPro" id="IPR052090">
    <property type="entry name" value="Cytolytic_pore-forming_toxin"/>
</dbReference>
<dbReference type="Pfam" id="PF21109">
    <property type="entry name" value="Stonustoxin_helical"/>
    <property type="match status" value="1"/>
</dbReference>
<evidence type="ECO:0000313" key="5">
    <source>
        <dbReference type="EMBL" id="CAF0974369.1"/>
    </source>
</evidence>
<feature type="repeat" description="NHL" evidence="2">
    <location>
        <begin position="891"/>
        <end position="934"/>
    </location>
</feature>
<dbReference type="InterPro" id="IPR011042">
    <property type="entry name" value="6-blade_b-propeller_TolB-like"/>
</dbReference>
<dbReference type="EMBL" id="CAJNOI010000005">
    <property type="protein sequence ID" value="CAF0745737.1"/>
    <property type="molecule type" value="Genomic_DNA"/>
</dbReference>
<dbReference type="InterPro" id="IPR048997">
    <property type="entry name" value="Stonustoxin-like_helical"/>
</dbReference>
<name>A0A814KZU7_9BILA</name>
<dbReference type="InterPro" id="IPR013783">
    <property type="entry name" value="Ig-like_fold"/>
</dbReference>
<dbReference type="CDD" id="cd00063">
    <property type="entry name" value="FN3"/>
    <property type="match status" value="1"/>
</dbReference>
<dbReference type="SMART" id="SM00060">
    <property type="entry name" value="FN3"/>
    <property type="match status" value="1"/>
</dbReference>
<evidence type="ECO:0000259" key="3">
    <source>
        <dbReference type="PROSITE" id="PS50853"/>
    </source>
</evidence>
<dbReference type="Pfam" id="PF18078">
    <property type="entry name" value="Thioredoxin_11"/>
    <property type="match status" value="1"/>
</dbReference>
<dbReference type="InterPro" id="IPR056072">
    <property type="entry name" value="SNTX_MACPF/CDC-like_dom"/>
</dbReference>
<dbReference type="SUPFAM" id="SSF49265">
    <property type="entry name" value="Fibronectin type III"/>
    <property type="match status" value="1"/>
</dbReference>
<proteinExistence type="predicted"/>
<keyword evidence="7" id="KW-1185">Reference proteome</keyword>
<dbReference type="Gene3D" id="2.60.40.10">
    <property type="entry name" value="Immunoglobulins"/>
    <property type="match status" value="1"/>
</dbReference>
<dbReference type="InterPro" id="IPR036116">
    <property type="entry name" value="FN3_sf"/>
</dbReference>
<evidence type="ECO:0000256" key="2">
    <source>
        <dbReference type="PROSITE-ProRule" id="PRU00504"/>
    </source>
</evidence>
<dbReference type="PROSITE" id="PS50853">
    <property type="entry name" value="FN3"/>
    <property type="match status" value="1"/>
</dbReference>
<gene>
    <name evidence="4" type="ORF">BJG266_LOCUS2128</name>
    <name evidence="5" type="ORF">QVE165_LOCUS13509</name>
    <name evidence="6" type="ORF">QVE165_LOCUS18013</name>
</gene>
<feature type="domain" description="Fibronectin type-III" evidence="3">
    <location>
        <begin position="510"/>
        <end position="615"/>
    </location>
</feature>
<evidence type="ECO:0000256" key="1">
    <source>
        <dbReference type="ARBA" id="ARBA00022737"/>
    </source>
</evidence>
<dbReference type="Proteomes" id="UP000663832">
    <property type="component" value="Unassembled WGS sequence"/>
</dbReference>
<dbReference type="EMBL" id="CAJNOM010000105">
    <property type="protein sequence ID" value="CAF1058332.1"/>
    <property type="molecule type" value="Genomic_DNA"/>
</dbReference>
<dbReference type="PROSITE" id="PS51125">
    <property type="entry name" value="NHL"/>
    <property type="match status" value="2"/>
</dbReference>
<evidence type="ECO:0000313" key="7">
    <source>
        <dbReference type="Proteomes" id="UP000663832"/>
    </source>
</evidence>
<comment type="caution">
    <text evidence="6">The sequence shown here is derived from an EMBL/GenBank/DDBJ whole genome shotgun (WGS) entry which is preliminary data.</text>
</comment>
<dbReference type="PANTHER" id="PTHR31594">
    <property type="entry name" value="AIG1-TYPE G DOMAIN-CONTAINING PROTEIN"/>
    <property type="match status" value="1"/>
</dbReference>
<organism evidence="6 7">
    <name type="scientific">Adineta steineri</name>
    <dbReference type="NCBI Taxonomy" id="433720"/>
    <lineage>
        <taxon>Eukaryota</taxon>
        <taxon>Metazoa</taxon>
        <taxon>Spiralia</taxon>
        <taxon>Gnathifera</taxon>
        <taxon>Rotifera</taxon>
        <taxon>Eurotatoria</taxon>
        <taxon>Bdelloidea</taxon>
        <taxon>Adinetida</taxon>
        <taxon>Adinetidae</taxon>
        <taxon>Adineta</taxon>
    </lineage>
</organism>
<dbReference type="PANTHER" id="PTHR31594:SF16">
    <property type="entry name" value="SI:CH211-281L24.3"/>
    <property type="match status" value="1"/>
</dbReference>
<reference evidence="6" key="1">
    <citation type="submission" date="2021-02" db="EMBL/GenBank/DDBJ databases">
        <authorList>
            <person name="Nowell W R."/>
        </authorList>
    </citation>
    <scope>NUCLEOTIDE SEQUENCE</scope>
</reference>
<dbReference type="Pfam" id="PF00041">
    <property type="entry name" value="fn3"/>
    <property type="match status" value="1"/>
</dbReference>
<dbReference type="OrthoDB" id="8954335at2759"/>
<dbReference type="SUPFAM" id="SSF101898">
    <property type="entry name" value="NHL repeat"/>
    <property type="match status" value="1"/>
</dbReference>
<dbReference type="InterPro" id="IPR001258">
    <property type="entry name" value="NHL_repeat"/>
</dbReference>
<dbReference type="Pfam" id="PF24674">
    <property type="entry name" value="MACPF_SNTX"/>
    <property type="match status" value="1"/>
</dbReference>
<dbReference type="InterPro" id="IPR003961">
    <property type="entry name" value="FN3_dom"/>
</dbReference>
<dbReference type="EMBL" id="CAJNOM010000069">
    <property type="protein sequence ID" value="CAF0974369.1"/>
    <property type="molecule type" value="Genomic_DNA"/>
</dbReference>
<dbReference type="Gene3D" id="2.40.10.500">
    <property type="match status" value="1"/>
</dbReference>
<dbReference type="CDD" id="cd05819">
    <property type="entry name" value="NHL"/>
    <property type="match status" value="1"/>
</dbReference>
<feature type="repeat" description="NHL" evidence="2">
    <location>
        <begin position="840"/>
        <end position="883"/>
    </location>
</feature>
<evidence type="ECO:0000313" key="4">
    <source>
        <dbReference type="EMBL" id="CAF0745737.1"/>
    </source>
</evidence>
<dbReference type="InterPro" id="IPR040581">
    <property type="entry name" value="Thioredoxin_11"/>
</dbReference>
<dbReference type="Proteomes" id="UP000663877">
    <property type="component" value="Unassembled WGS sequence"/>
</dbReference>